<dbReference type="Pfam" id="PF03107">
    <property type="entry name" value="C1_2"/>
    <property type="match status" value="3"/>
</dbReference>
<dbReference type="PANTHER" id="PTHR32410:SF216">
    <property type="entry name" value="PHORBOL-ESTER_DAG-TYPE DOMAIN-CONTAINING PROTEIN"/>
    <property type="match status" value="1"/>
</dbReference>
<organism evidence="3 4">
    <name type="scientific">Centaurea solstitialis</name>
    <name type="common">yellow star-thistle</name>
    <dbReference type="NCBI Taxonomy" id="347529"/>
    <lineage>
        <taxon>Eukaryota</taxon>
        <taxon>Viridiplantae</taxon>
        <taxon>Streptophyta</taxon>
        <taxon>Embryophyta</taxon>
        <taxon>Tracheophyta</taxon>
        <taxon>Spermatophyta</taxon>
        <taxon>Magnoliopsida</taxon>
        <taxon>eudicotyledons</taxon>
        <taxon>Gunneridae</taxon>
        <taxon>Pentapetalae</taxon>
        <taxon>asterids</taxon>
        <taxon>campanulids</taxon>
        <taxon>Asterales</taxon>
        <taxon>Asteraceae</taxon>
        <taxon>Carduoideae</taxon>
        <taxon>Cardueae</taxon>
        <taxon>Centaureinae</taxon>
        <taxon>Centaurea</taxon>
    </lineage>
</organism>
<dbReference type="InterPro" id="IPR046349">
    <property type="entry name" value="C1-like_sf"/>
</dbReference>
<reference evidence="3" key="1">
    <citation type="submission" date="2023-03" db="EMBL/GenBank/DDBJ databases">
        <title>Chromosome-scale reference genome and RAD-based genetic map of yellow starthistle (Centaurea solstitialis) reveal putative structural variation and QTLs associated with invader traits.</title>
        <authorList>
            <person name="Reatini B."/>
            <person name="Cang F.A."/>
            <person name="Jiang Q."/>
            <person name="Mckibben M.T.W."/>
            <person name="Barker M.S."/>
            <person name="Rieseberg L.H."/>
            <person name="Dlugosch K.M."/>
        </authorList>
    </citation>
    <scope>NUCLEOTIDE SEQUENCE</scope>
    <source>
        <strain evidence="3">CAN-66</strain>
        <tissue evidence="3">Leaf</tissue>
    </source>
</reference>
<feature type="domain" description="DC1" evidence="2">
    <location>
        <begin position="261"/>
        <end position="306"/>
    </location>
</feature>
<evidence type="ECO:0000256" key="1">
    <source>
        <dbReference type="ARBA" id="ARBA00022737"/>
    </source>
</evidence>
<dbReference type="PANTHER" id="PTHR32410">
    <property type="entry name" value="CYSTEINE/HISTIDINE-RICH C1 DOMAIN FAMILY PROTEIN"/>
    <property type="match status" value="1"/>
</dbReference>
<keyword evidence="1" id="KW-0677">Repeat</keyword>
<dbReference type="InterPro" id="IPR004146">
    <property type="entry name" value="DC1"/>
</dbReference>
<dbReference type="SUPFAM" id="SSF57889">
    <property type="entry name" value="Cysteine-rich domain"/>
    <property type="match status" value="3"/>
</dbReference>
<feature type="domain" description="DC1" evidence="2">
    <location>
        <begin position="87"/>
        <end position="127"/>
    </location>
</feature>
<accession>A0AA38W865</accession>
<dbReference type="AlphaFoldDB" id="A0AA38W865"/>
<dbReference type="Proteomes" id="UP001172457">
    <property type="component" value="Chromosome 8"/>
</dbReference>
<gene>
    <name evidence="3" type="ORF">OSB04_031509</name>
</gene>
<dbReference type="EMBL" id="JARYMX010000008">
    <property type="protein sequence ID" value="KAJ9538776.1"/>
    <property type="molecule type" value="Genomic_DNA"/>
</dbReference>
<evidence type="ECO:0000313" key="4">
    <source>
        <dbReference type="Proteomes" id="UP001172457"/>
    </source>
</evidence>
<sequence length="415" mass="46572">MGEINHFLHQQHSLTFIKDMEIIVRVNIGEEDNAKKKDVVYCVGCLEPIEGGSAYGCNFGVCLKCGVAAVAAIALKEEASVKLQHEGHPQHTLTLQLRSGTFRCDACHTKENDLFYQCDSCDFWIHKYFAHIKCALNAEQPSTPCDPPGTSFVEEGINEFLHFPMSDAFTDPLKLLHLEKVSLVDDDGATEISHWSHDHPLILNVEPQGNNMPNIGCSDIIEVCNGCVRPLSLPYYSCKHGCSFTLHKYCAELPLTLEHQLHMDHSLDLVDTFEDEDYYKCNGCFSLGNAFAYKCETCKFYLDVNCGFLPNIINHKSHKHPLTQVIDPNSGCKACNETSTSISFACKACNFQLDIFCALRSPRFITHPYCKGHEIPLSYPQSKIILKIFIVIYVSRKCTPSVHSIIVTNAKIHFT</sequence>
<name>A0AA38W865_9ASTR</name>
<evidence type="ECO:0000313" key="3">
    <source>
        <dbReference type="EMBL" id="KAJ9538776.1"/>
    </source>
</evidence>
<feature type="domain" description="DC1" evidence="2">
    <location>
        <begin position="316"/>
        <end position="358"/>
    </location>
</feature>
<evidence type="ECO:0000259" key="2">
    <source>
        <dbReference type="Pfam" id="PF03107"/>
    </source>
</evidence>
<keyword evidence="4" id="KW-1185">Reference proteome</keyword>
<dbReference type="InterPro" id="IPR053192">
    <property type="entry name" value="Vacuole_Formation_Reg"/>
</dbReference>
<comment type="caution">
    <text evidence="3">The sequence shown here is derived from an EMBL/GenBank/DDBJ whole genome shotgun (WGS) entry which is preliminary data.</text>
</comment>
<proteinExistence type="predicted"/>
<protein>
    <recommendedName>
        <fullName evidence="2">DC1 domain-containing protein</fullName>
    </recommendedName>
</protein>